<proteinExistence type="predicted"/>
<dbReference type="PROSITE" id="PS51257">
    <property type="entry name" value="PROKAR_LIPOPROTEIN"/>
    <property type="match status" value="1"/>
</dbReference>
<feature type="non-terminal residue" evidence="1">
    <location>
        <position position="66"/>
    </location>
</feature>
<protein>
    <submittedName>
        <fullName evidence="1">Uncharacterized protein</fullName>
    </submittedName>
</protein>
<dbReference type="AlphaFoldDB" id="A0A382GHP9"/>
<name>A0A382GHP9_9ZZZZ</name>
<dbReference type="EMBL" id="UINC01055416">
    <property type="protein sequence ID" value="SVB74265.1"/>
    <property type="molecule type" value="Genomic_DNA"/>
</dbReference>
<dbReference type="NCBIfam" id="NF047637">
    <property type="entry name" value="lipo_CC0125"/>
    <property type="match status" value="1"/>
</dbReference>
<reference evidence="1" key="1">
    <citation type="submission" date="2018-05" db="EMBL/GenBank/DDBJ databases">
        <authorList>
            <person name="Lanie J.A."/>
            <person name="Ng W.-L."/>
            <person name="Kazmierczak K.M."/>
            <person name="Andrzejewski T.M."/>
            <person name="Davidsen T.M."/>
            <person name="Wayne K.J."/>
            <person name="Tettelin H."/>
            <person name="Glass J.I."/>
            <person name="Rusch D."/>
            <person name="Podicherti R."/>
            <person name="Tsui H.-C.T."/>
            <person name="Winkler M.E."/>
        </authorList>
    </citation>
    <scope>NUCLEOTIDE SEQUENCE</scope>
</reference>
<evidence type="ECO:0000313" key="1">
    <source>
        <dbReference type="EMBL" id="SVB74265.1"/>
    </source>
</evidence>
<accession>A0A382GHP9</accession>
<sequence>MIRPKIIISLCAGIFFYACATAYGPRNSMGGYEEKNVGEDMIEVRFYGNQHTTRDKTAKRLLYRCA</sequence>
<gene>
    <name evidence="1" type="ORF">METZ01_LOCUS227119</name>
</gene>
<organism evidence="1">
    <name type="scientific">marine metagenome</name>
    <dbReference type="NCBI Taxonomy" id="408172"/>
    <lineage>
        <taxon>unclassified sequences</taxon>
        <taxon>metagenomes</taxon>
        <taxon>ecological metagenomes</taxon>
    </lineage>
</organism>